<dbReference type="EMBL" id="BSXS01007659">
    <property type="protein sequence ID" value="GME89738.1"/>
    <property type="molecule type" value="Genomic_DNA"/>
</dbReference>
<reference evidence="1" key="1">
    <citation type="submission" date="2023-04" db="EMBL/GenBank/DDBJ databases">
        <title>Ambrosiozyma monospora NBRC 10751.</title>
        <authorList>
            <person name="Ichikawa N."/>
            <person name="Sato H."/>
            <person name="Tonouchi N."/>
        </authorList>
    </citation>
    <scope>NUCLEOTIDE SEQUENCE</scope>
    <source>
        <strain evidence="1">NBRC 10751</strain>
    </source>
</reference>
<gene>
    <name evidence="1" type="ORF">Amon02_000856700</name>
</gene>
<protein>
    <submittedName>
        <fullName evidence="1">Unnamed protein product</fullName>
    </submittedName>
</protein>
<keyword evidence="2" id="KW-1185">Reference proteome</keyword>
<evidence type="ECO:0000313" key="2">
    <source>
        <dbReference type="Proteomes" id="UP001165064"/>
    </source>
</evidence>
<comment type="caution">
    <text evidence="1">The sequence shown here is derived from an EMBL/GenBank/DDBJ whole genome shotgun (WGS) entry which is preliminary data.</text>
</comment>
<dbReference type="Proteomes" id="UP001165064">
    <property type="component" value="Unassembled WGS sequence"/>
</dbReference>
<evidence type="ECO:0000313" key="1">
    <source>
        <dbReference type="EMBL" id="GME89738.1"/>
    </source>
</evidence>
<name>A0ACB5TJD4_AMBMO</name>
<sequence>MGKPSRRSRKKRRTEDFSSDSSSDEAPSANENEDTIMTDDVPASKTTATDPKDPTTQTIKADTTIDINTTVHPTIDDLQIKQTDLDTTKLDLDSVLKLDKTISKELDKKQQDLNSLNSKINGNRNELLTLYLKKMLGTYGDDLNTLRQSNDFNQNGQMSLTLLAGLLKQSGNIFSDEVLSSVVEE</sequence>
<accession>A0ACB5TJD4</accession>
<organism evidence="1 2">
    <name type="scientific">Ambrosiozyma monospora</name>
    <name type="common">Yeast</name>
    <name type="synonym">Endomycopsis monosporus</name>
    <dbReference type="NCBI Taxonomy" id="43982"/>
    <lineage>
        <taxon>Eukaryota</taxon>
        <taxon>Fungi</taxon>
        <taxon>Dikarya</taxon>
        <taxon>Ascomycota</taxon>
        <taxon>Saccharomycotina</taxon>
        <taxon>Pichiomycetes</taxon>
        <taxon>Pichiales</taxon>
        <taxon>Pichiaceae</taxon>
        <taxon>Ambrosiozyma</taxon>
    </lineage>
</organism>
<proteinExistence type="predicted"/>